<dbReference type="RefSeq" id="WP_060327220.1">
    <property type="nucleotide sequence ID" value="NZ_LPIU01000023.1"/>
</dbReference>
<protein>
    <submittedName>
        <fullName evidence="1">Uncharacterized protein</fullName>
    </submittedName>
</protein>
<gene>
    <name evidence="1" type="ORF">WL73_27515</name>
</gene>
<accession>A0A107EXB0</accession>
<reference evidence="1 2" key="1">
    <citation type="submission" date="2015-11" db="EMBL/GenBank/DDBJ databases">
        <title>Expanding the genomic diversity of Burkholderia species for the development of highly accurate diagnostics.</title>
        <authorList>
            <person name="Sahl J."/>
            <person name="Keim P."/>
            <person name="Wagner D."/>
        </authorList>
    </citation>
    <scope>NUCLEOTIDE SEQUENCE [LARGE SCALE GENOMIC DNA]</scope>
    <source>
        <strain evidence="1 2">MSMB2167WGS</strain>
    </source>
</reference>
<sequence length="150" mass="16401">MDMLSDLIRRERFYYADCIALGHARVIGYTVAGSRLDLNAATRIDESDLTDIVETFSIEIAGATYAGGEGLAHGSCGFFYKRTGDRLNWAVMSTESDPFVAATRVDGGIAFLTQGDDAWVVHGDDVASLRIDRRDAGRFQSDASLARRVK</sequence>
<dbReference type="Proteomes" id="UP000062998">
    <property type="component" value="Unassembled WGS sequence"/>
</dbReference>
<name>A0A107EXB0_9BURK</name>
<dbReference type="EMBL" id="LPIX01000103">
    <property type="protein sequence ID" value="KWD93345.1"/>
    <property type="molecule type" value="Genomic_DNA"/>
</dbReference>
<proteinExistence type="predicted"/>
<evidence type="ECO:0000313" key="2">
    <source>
        <dbReference type="Proteomes" id="UP000062998"/>
    </source>
</evidence>
<comment type="caution">
    <text evidence="1">The sequence shown here is derived from an EMBL/GenBank/DDBJ whole genome shotgun (WGS) entry which is preliminary data.</text>
</comment>
<evidence type="ECO:0000313" key="1">
    <source>
        <dbReference type="EMBL" id="KWD93345.1"/>
    </source>
</evidence>
<dbReference type="OrthoDB" id="9034463at2"/>
<dbReference type="AlphaFoldDB" id="A0A107EXB0"/>
<organism evidence="1 2">
    <name type="scientific">Burkholderia ubonensis</name>
    <dbReference type="NCBI Taxonomy" id="101571"/>
    <lineage>
        <taxon>Bacteria</taxon>
        <taxon>Pseudomonadati</taxon>
        <taxon>Pseudomonadota</taxon>
        <taxon>Betaproteobacteria</taxon>
        <taxon>Burkholderiales</taxon>
        <taxon>Burkholderiaceae</taxon>
        <taxon>Burkholderia</taxon>
        <taxon>Burkholderia cepacia complex</taxon>
    </lineage>
</organism>